<evidence type="ECO:0000313" key="2">
    <source>
        <dbReference type="EMBL" id="KAL0959500.1"/>
    </source>
</evidence>
<dbReference type="EMBL" id="JASNQZ010000002">
    <property type="protein sequence ID" value="KAL0959500.1"/>
    <property type="molecule type" value="Genomic_DNA"/>
</dbReference>
<gene>
    <name evidence="2" type="ORF">HGRIS_011210</name>
</gene>
<dbReference type="Proteomes" id="UP001556367">
    <property type="component" value="Unassembled WGS sequence"/>
</dbReference>
<proteinExistence type="predicted"/>
<feature type="signal peptide" evidence="1">
    <location>
        <begin position="1"/>
        <end position="19"/>
    </location>
</feature>
<name>A0ABR3JWC9_9AGAR</name>
<reference evidence="3" key="1">
    <citation type="submission" date="2024-06" db="EMBL/GenBank/DDBJ databases">
        <title>Multi-omics analyses provide insights into the biosynthesis of the anticancer antibiotic pleurotin in Hohenbuehelia grisea.</title>
        <authorList>
            <person name="Weaver J.A."/>
            <person name="Alberti F."/>
        </authorList>
    </citation>
    <scope>NUCLEOTIDE SEQUENCE [LARGE SCALE GENOMIC DNA]</scope>
    <source>
        <strain evidence="3">T-177</strain>
    </source>
</reference>
<evidence type="ECO:0000313" key="3">
    <source>
        <dbReference type="Proteomes" id="UP001556367"/>
    </source>
</evidence>
<comment type="caution">
    <text evidence="2">The sequence shown here is derived from an EMBL/GenBank/DDBJ whole genome shotgun (WGS) entry which is preliminary data.</text>
</comment>
<protein>
    <submittedName>
        <fullName evidence="2">Uncharacterized protein</fullName>
    </submittedName>
</protein>
<evidence type="ECO:0000256" key="1">
    <source>
        <dbReference type="SAM" id="SignalP"/>
    </source>
</evidence>
<sequence>MRLHVIASLFFASLAVVDGAATYAKDECGDLGVMNIDVARLTSGIDPSKVRKCLNHPEGSDGPNDSDVPSVNVSSLENKALERRECWFKSRYGCSTNGYCWKVCDGNGGWCWAASNGGTGDWLRCASYKDCGEGDSFACGAGGCKDCGCSCH</sequence>
<organism evidence="2 3">
    <name type="scientific">Hohenbuehelia grisea</name>
    <dbReference type="NCBI Taxonomy" id="104357"/>
    <lineage>
        <taxon>Eukaryota</taxon>
        <taxon>Fungi</taxon>
        <taxon>Dikarya</taxon>
        <taxon>Basidiomycota</taxon>
        <taxon>Agaricomycotina</taxon>
        <taxon>Agaricomycetes</taxon>
        <taxon>Agaricomycetidae</taxon>
        <taxon>Agaricales</taxon>
        <taxon>Pleurotineae</taxon>
        <taxon>Pleurotaceae</taxon>
        <taxon>Hohenbuehelia</taxon>
    </lineage>
</organism>
<feature type="chain" id="PRO_5045634328" evidence="1">
    <location>
        <begin position="20"/>
        <end position="152"/>
    </location>
</feature>
<keyword evidence="3" id="KW-1185">Reference proteome</keyword>
<keyword evidence="1" id="KW-0732">Signal</keyword>
<accession>A0ABR3JWC9</accession>